<proteinExistence type="predicted"/>
<sequence>MVQCGYGESLSEDSSVLERVSWRPSHLEGSKHLPEKRYARFHLVGACSCTDRGWKLFGWGYLADGRIGNVGESLEASLLDSNANISMNDKPFSGSGLDVAEQMVLEGMDKEKDMPISWEPQLVEELQGVEVKDIVCGLDHSLVLCRNGTLLSSGSNVYGQLGRAKLDLGFLPVYLTAHPVSISSGLGHSLAICEVLSSDVVGGMSIFSWGWNQCSQLGREGPENLPLMIEGWEGESPISVSGGRVHSTAVTSNGEVWVWGCGKNGRLGLGSSSDEVEPTLLDCLGDFKVVQAVSGFDHNLILVDE</sequence>
<dbReference type="Pfam" id="PF00415">
    <property type="entry name" value="RCC1"/>
    <property type="match status" value="2"/>
</dbReference>
<name>A0A6A2WS62_HIBSY</name>
<dbReference type="Proteomes" id="UP000436088">
    <property type="component" value="Unassembled WGS sequence"/>
</dbReference>
<keyword evidence="4" id="KW-1185">Reference proteome</keyword>
<reference evidence="3" key="1">
    <citation type="submission" date="2019-09" db="EMBL/GenBank/DDBJ databases">
        <title>Draft genome information of white flower Hibiscus syriacus.</title>
        <authorList>
            <person name="Kim Y.-M."/>
        </authorList>
    </citation>
    <scope>NUCLEOTIDE SEQUENCE [LARGE SCALE GENOMIC DNA]</scope>
    <source>
        <strain evidence="3">YM2019G1</strain>
    </source>
</reference>
<dbReference type="InterPro" id="IPR051210">
    <property type="entry name" value="Ub_ligase/GEF_domain"/>
</dbReference>
<dbReference type="PANTHER" id="PTHR22870">
    <property type="entry name" value="REGULATOR OF CHROMOSOME CONDENSATION"/>
    <property type="match status" value="1"/>
</dbReference>
<dbReference type="PROSITE" id="PS50012">
    <property type="entry name" value="RCC1_3"/>
    <property type="match status" value="3"/>
</dbReference>
<feature type="repeat" description="RCC1" evidence="2">
    <location>
        <begin position="204"/>
        <end position="253"/>
    </location>
</feature>
<dbReference type="PRINTS" id="PR00633">
    <property type="entry name" value="RCCNDNSATION"/>
</dbReference>
<dbReference type="Gene3D" id="2.130.10.30">
    <property type="entry name" value="Regulator of chromosome condensation 1/beta-lactamase-inhibitor protein II"/>
    <property type="match status" value="2"/>
</dbReference>
<keyword evidence="1" id="KW-0677">Repeat</keyword>
<evidence type="ECO:0000256" key="1">
    <source>
        <dbReference type="ARBA" id="ARBA00022737"/>
    </source>
</evidence>
<dbReference type="Pfam" id="PF13540">
    <property type="entry name" value="RCC1_2"/>
    <property type="match status" value="1"/>
</dbReference>
<evidence type="ECO:0000313" key="4">
    <source>
        <dbReference type="Proteomes" id="UP000436088"/>
    </source>
</evidence>
<dbReference type="PANTHER" id="PTHR22870:SF365">
    <property type="entry name" value="REGULATOR OF CHROMOSOME CONDENSATION (CELL CYCLE REGULATORY PROTEIN)-RELATED"/>
    <property type="match status" value="1"/>
</dbReference>
<dbReference type="InterPro" id="IPR009091">
    <property type="entry name" value="RCC1/BLIP-II"/>
</dbReference>
<protein>
    <recommendedName>
        <fullName evidence="5">Ultraviolet-B receptor UVR8</fullName>
    </recommendedName>
</protein>
<feature type="repeat" description="RCC1" evidence="2">
    <location>
        <begin position="148"/>
        <end position="195"/>
    </location>
</feature>
<dbReference type="SUPFAM" id="SSF50985">
    <property type="entry name" value="RCC1/BLIP-II"/>
    <property type="match status" value="1"/>
</dbReference>
<evidence type="ECO:0000313" key="3">
    <source>
        <dbReference type="EMBL" id="KAE8663261.1"/>
    </source>
</evidence>
<gene>
    <name evidence="3" type="ORF">F3Y22_tig00112989pilonHSYRG00062</name>
</gene>
<comment type="caution">
    <text evidence="3">The sequence shown here is derived from an EMBL/GenBank/DDBJ whole genome shotgun (WGS) entry which is preliminary data.</text>
</comment>
<dbReference type="InterPro" id="IPR000408">
    <property type="entry name" value="Reg_chr_condens"/>
</dbReference>
<dbReference type="EMBL" id="VEPZ02001682">
    <property type="protein sequence ID" value="KAE8663261.1"/>
    <property type="molecule type" value="Genomic_DNA"/>
</dbReference>
<organism evidence="3 4">
    <name type="scientific">Hibiscus syriacus</name>
    <name type="common">Rose of Sharon</name>
    <dbReference type="NCBI Taxonomy" id="106335"/>
    <lineage>
        <taxon>Eukaryota</taxon>
        <taxon>Viridiplantae</taxon>
        <taxon>Streptophyta</taxon>
        <taxon>Embryophyta</taxon>
        <taxon>Tracheophyta</taxon>
        <taxon>Spermatophyta</taxon>
        <taxon>Magnoliopsida</taxon>
        <taxon>eudicotyledons</taxon>
        <taxon>Gunneridae</taxon>
        <taxon>Pentapetalae</taxon>
        <taxon>rosids</taxon>
        <taxon>malvids</taxon>
        <taxon>Malvales</taxon>
        <taxon>Malvaceae</taxon>
        <taxon>Malvoideae</taxon>
        <taxon>Hibiscus</taxon>
    </lineage>
</organism>
<feature type="repeat" description="RCC1" evidence="2">
    <location>
        <begin position="254"/>
        <end position="305"/>
    </location>
</feature>
<accession>A0A6A2WS62</accession>
<evidence type="ECO:0000256" key="2">
    <source>
        <dbReference type="PROSITE-ProRule" id="PRU00235"/>
    </source>
</evidence>
<evidence type="ECO:0008006" key="5">
    <source>
        <dbReference type="Google" id="ProtNLM"/>
    </source>
</evidence>
<dbReference type="AlphaFoldDB" id="A0A6A2WS62"/>